<evidence type="ECO:0000259" key="5">
    <source>
        <dbReference type="PROSITE" id="PS50893"/>
    </source>
</evidence>
<dbReference type="AlphaFoldDB" id="A0A3B0UY44"/>
<dbReference type="PANTHER" id="PTHR42711">
    <property type="entry name" value="ABC TRANSPORTER ATP-BINDING PROTEIN"/>
    <property type="match status" value="1"/>
</dbReference>
<keyword evidence="2" id="KW-0813">Transport</keyword>
<dbReference type="Gene3D" id="3.40.50.300">
    <property type="entry name" value="P-loop containing nucleotide triphosphate hydrolases"/>
    <property type="match status" value="1"/>
</dbReference>
<reference evidence="6" key="1">
    <citation type="submission" date="2018-06" db="EMBL/GenBank/DDBJ databases">
        <authorList>
            <person name="Zhirakovskaya E."/>
        </authorList>
    </citation>
    <scope>NUCLEOTIDE SEQUENCE</scope>
</reference>
<dbReference type="InterPro" id="IPR027417">
    <property type="entry name" value="P-loop_NTPase"/>
</dbReference>
<evidence type="ECO:0000256" key="3">
    <source>
        <dbReference type="ARBA" id="ARBA00022741"/>
    </source>
</evidence>
<organism evidence="6">
    <name type="scientific">hydrothermal vent metagenome</name>
    <dbReference type="NCBI Taxonomy" id="652676"/>
    <lineage>
        <taxon>unclassified sequences</taxon>
        <taxon>metagenomes</taxon>
        <taxon>ecological metagenomes</taxon>
    </lineage>
</organism>
<name>A0A3B0UY44_9ZZZZ</name>
<dbReference type="PROSITE" id="PS50893">
    <property type="entry name" value="ABC_TRANSPORTER_2"/>
    <property type="match status" value="1"/>
</dbReference>
<dbReference type="EMBL" id="UOEU01000051">
    <property type="protein sequence ID" value="VAW30407.1"/>
    <property type="molecule type" value="Genomic_DNA"/>
</dbReference>
<gene>
    <name evidence="6" type="ORF">MNBD_CHLOROFLEXI01-5093</name>
</gene>
<accession>A0A3B0UY44</accession>
<evidence type="ECO:0000256" key="2">
    <source>
        <dbReference type="ARBA" id="ARBA00022448"/>
    </source>
</evidence>
<dbReference type="SUPFAM" id="SSF52540">
    <property type="entry name" value="P-loop containing nucleoside triphosphate hydrolases"/>
    <property type="match status" value="1"/>
</dbReference>
<dbReference type="InterPro" id="IPR003439">
    <property type="entry name" value="ABC_transporter-like_ATP-bd"/>
</dbReference>
<keyword evidence="3" id="KW-0547">Nucleotide-binding</keyword>
<proteinExistence type="inferred from homology"/>
<dbReference type="InterPro" id="IPR003593">
    <property type="entry name" value="AAA+_ATPase"/>
</dbReference>
<keyword evidence="4 6" id="KW-0067">ATP-binding</keyword>
<dbReference type="InterPro" id="IPR050763">
    <property type="entry name" value="ABC_transporter_ATP-binding"/>
</dbReference>
<evidence type="ECO:0000256" key="4">
    <source>
        <dbReference type="ARBA" id="ARBA00022840"/>
    </source>
</evidence>
<sequence>MLSYLKLADLRLGLLINFNVQLLKKGVRRIAIIKNSAPSTLSAVNKKMNEIIKTENLSKTYQSQGKTVTAVRNVSFSVGRGELFGLFGPNGAGKSTIVRMLTTLLTPSSGRASVNGFDVLRDEIQVRASIGLVTADERSFYGRLTTQQNLQFYAAMQNIPRSQIAPRIAEVLELFGLSHKADAATQSLSTGQKQRLNIARALIHNPPILFLDEPTKSMDVQTSDFVKELIKEELVGRQGKTVVFISHELYEMENFCDRVIILADGRVQAVGTPAELGALLPRRALFRLVVEGDADRLTAVWKAIAGVESVTEISRGAATTTFDVALADERVWFEVVEGIVEGNGRLESYHRADDESLRRIVAHFSEKR</sequence>
<evidence type="ECO:0000313" key="6">
    <source>
        <dbReference type="EMBL" id="VAW30407.1"/>
    </source>
</evidence>
<dbReference type="GO" id="GO:0016887">
    <property type="term" value="F:ATP hydrolysis activity"/>
    <property type="evidence" value="ECO:0007669"/>
    <property type="project" value="InterPro"/>
</dbReference>
<dbReference type="GO" id="GO:0005524">
    <property type="term" value="F:ATP binding"/>
    <property type="evidence" value="ECO:0007669"/>
    <property type="project" value="UniProtKB-KW"/>
</dbReference>
<dbReference type="SMART" id="SM00382">
    <property type="entry name" value="AAA"/>
    <property type="match status" value="1"/>
</dbReference>
<feature type="domain" description="ABC transporter" evidence="5">
    <location>
        <begin position="52"/>
        <end position="289"/>
    </location>
</feature>
<dbReference type="Pfam" id="PF00005">
    <property type="entry name" value="ABC_tran"/>
    <property type="match status" value="1"/>
</dbReference>
<protein>
    <submittedName>
        <fullName evidence="6">Molybdenum transport ATP-binding protein ModC (TC 3.A.1.8.1)</fullName>
    </submittedName>
</protein>
<comment type="similarity">
    <text evidence="1">Belongs to the ABC transporter superfamily.</text>
</comment>
<evidence type="ECO:0000256" key="1">
    <source>
        <dbReference type="ARBA" id="ARBA00005417"/>
    </source>
</evidence>
<dbReference type="PANTHER" id="PTHR42711:SF5">
    <property type="entry name" value="ABC TRANSPORTER ATP-BINDING PROTEIN NATA"/>
    <property type="match status" value="1"/>
</dbReference>